<keyword evidence="2 5" id="KW-0812">Transmembrane</keyword>
<feature type="transmembrane region" description="Helical" evidence="5">
    <location>
        <begin position="221"/>
        <end position="242"/>
    </location>
</feature>
<evidence type="ECO:0000259" key="7">
    <source>
        <dbReference type="Pfam" id="PF06271"/>
    </source>
</evidence>
<gene>
    <name evidence="8" type="ORF">ACFQ38_14235</name>
</gene>
<sequence>MSIYLFPIKIAFIMFILLGFLLIIPWLIYSYRKYGRISLWASIVAYSFIYYMLAALFLVLLPLPNTRDTCSMQSPDTVHYSLIPFSFIRDIIKSSSVVWSQPATYVSLLKQGAFLQALFNFILLLPFGVYLRYFFNHKRYWKRALSFGFALSLFYEITQITGIYGIYNCPYRIFDVDDLILNSTGALFGFLVAPVILTLFPSRKSLIEKGEKLRGYRLVPPLSQLLAVFIDYVLIKMSWKLIGGFVTTSGLVEFIYTTVLFWILFFVVPAVWKGKTIGTHILQFQLRNFDGGEPSRCSLLKRAIALYLPLTVTSFLKIFTDIELDIDSSFYVYQVWITVGILAFLIVMWAVLFVHVLFILLKKGKRTFYFDDVADIVPWRE</sequence>
<evidence type="ECO:0000256" key="3">
    <source>
        <dbReference type="ARBA" id="ARBA00022989"/>
    </source>
</evidence>
<feature type="transmembrane region" description="Helical" evidence="5">
    <location>
        <begin position="331"/>
        <end position="361"/>
    </location>
</feature>
<feature type="transmembrane region" description="Helical" evidence="5">
    <location>
        <begin position="113"/>
        <end position="135"/>
    </location>
</feature>
<feature type="transmembrane region" description="Helical" evidence="5">
    <location>
        <begin position="6"/>
        <end position="27"/>
    </location>
</feature>
<comment type="caution">
    <text evidence="8">The sequence shown here is derived from an EMBL/GenBank/DDBJ whole genome shotgun (WGS) entry which is preliminary data.</text>
</comment>
<dbReference type="PANTHER" id="PTHR36834">
    <property type="entry name" value="MEMBRANE PROTEIN-RELATED"/>
    <property type="match status" value="1"/>
</dbReference>
<organism evidence="8 9">
    <name type="scientific">Sporosarcina contaminans</name>
    <dbReference type="NCBI Taxonomy" id="633403"/>
    <lineage>
        <taxon>Bacteria</taxon>
        <taxon>Bacillati</taxon>
        <taxon>Bacillota</taxon>
        <taxon>Bacilli</taxon>
        <taxon>Bacillales</taxon>
        <taxon>Caryophanaceae</taxon>
        <taxon>Sporosarcina</taxon>
    </lineage>
</organism>
<evidence type="ECO:0000259" key="6">
    <source>
        <dbReference type="Pfam" id="PF04892"/>
    </source>
</evidence>
<dbReference type="InterPro" id="IPR053150">
    <property type="entry name" value="Teicoplanin_resist-assoc"/>
</dbReference>
<feature type="domain" description="VanZ-like" evidence="6">
    <location>
        <begin position="48"/>
        <end position="196"/>
    </location>
</feature>
<name>A0ABW3U3Q4_9BACL</name>
<dbReference type="InterPro" id="IPR006976">
    <property type="entry name" value="VanZ-like"/>
</dbReference>
<evidence type="ECO:0000256" key="2">
    <source>
        <dbReference type="ARBA" id="ARBA00022692"/>
    </source>
</evidence>
<evidence type="ECO:0000256" key="4">
    <source>
        <dbReference type="ARBA" id="ARBA00023136"/>
    </source>
</evidence>
<evidence type="ECO:0000256" key="1">
    <source>
        <dbReference type="ARBA" id="ARBA00004141"/>
    </source>
</evidence>
<evidence type="ECO:0000256" key="5">
    <source>
        <dbReference type="SAM" id="Phobius"/>
    </source>
</evidence>
<keyword evidence="3 5" id="KW-1133">Transmembrane helix</keyword>
<reference evidence="9" key="1">
    <citation type="journal article" date="2019" name="Int. J. Syst. Evol. Microbiol.">
        <title>The Global Catalogue of Microorganisms (GCM) 10K type strain sequencing project: providing services to taxonomists for standard genome sequencing and annotation.</title>
        <authorList>
            <consortium name="The Broad Institute Genomics Platform"/>
            <consortium name="The Broad Institute Genome Sequencing Center for Infectious Disease"/>
            <person name="Wu L."/>
            <person name="Ma J."/>
        </authorList>
    </citation>
    <scope>NUCLEOTIDE SEQUENCE [LARGE SCALE GENOMIC DNA]</scope>
    <source>
        <strain evidence="9">CCUG 53915</strain>
    </source>
</reference>
<feature type="domain" description="RDD" evidence="7">
    <location>
        <begin position="225"/>
        <end position="368"/>
    </location>
</feature>
<accession>A0ABW3U3Q4</accession>
<dbReference type="PANTHER" id="PTHR36834:SF1">
    <property type="entry name" value="INTEGRAL MEMBRANE PROTEIN"/>
    <property type="match status" value="1"/>
</dbReference>
<feature type="transmembrane region" description="Helical" evidence="5">
    <location>
        <begin position="179"/>
        <end position="200"/>
    </location>
</feature>
<dbReference type="RefSeq" id="WP_381481722.1">
    <property type="nucleotide sequence ID" value="NZ_JBHTLT010000118.1"/>
</dbReference>
<feature type="transmembrane region" description="Helical" evidence="5">
    <location>
        <begin position="147"/>
        <end position="167"/>
    </location>
</feature>
<keyword evidence="9" id="KW-1185">Reference proteome</keyword>
<dbReference type="Pfam" id="PF04892">
    <property type="entry name" value="VanZ"/>
    <property type="match status" value="1"/>
</dbReference>
<proteinExistence type="predicted"/>
<feature type="transmembrane region" description="Helical" evidence="5">
    <location>
        <begin position="303"/>
        <end position="319"/>
    </location>
</feature>
<dbReference type="Proteomes" id="UP001597231">
    <property type="component" value="Unassembled WGS sequence"/>
</dbReference>
<feature type="transmembrane region" description="Helical" evidence="5">
    <location>
        <begin position="254"/>
        <end position="272"/>
    </location>
</feature>
<comment type="subcellular location">
    <subcellularLocation>
        <location evidence="1">Membrane</location>
        <topology evidence="1">Multi-pass membrane protein</topology>
    </subcellularLocation>
</comment>
<feature type="transmembrane region" description="Helical" evidence="5">
    <location>
        <begin position="39"/>
        <end position="63"/>
    </location>
</feature>
<evidence type="ECO:0000313" key="9">
    <source>
        <dbReference type="Proteomes" id="UP001597231"/>
    </source>
</evidence>
<dbReference type="Pfam" id="PF06271">
    <property type="entry name" value="RDD"/>
    <property type="match status" value="1"/>
</dbReference>
<dbReference type="EMBL" id="JBHTLT010000118">
    <property type="protein sequence ID" value="MFD1206253.1"/>
    <property type="molecule type" value="Genomic_DNA"/>
</dbReference>
<protein>
    <submittedName>
        <fullName evidence="8">VanZ family protein</fullName>
    </submittedName>
</protein>
<dbReference type="InterPro" id="IPR010432">
    <property type="entry name" value="RDD"/>
</dbReference>
<keyword evidence="4 5" id="KW-0472">Membrane</keyword>
<evidence type="ECO:0000313" key="8">
    <source>
        <dbReference type="EMBL" id="MFD1206253.1"/>
    </source>
</evidence>